<dbReference type="InterPro" id="IPR035985">
    <property type="entry name" value="Ubiquitin-activating_enz"/>
</dbReference>
<dbReference type="Proteomes" id="UP000002217">
    <property type="component" value="Chromosome"/>
</dbReference>
<proteinExistence type="predicted"/>
<dbReference type="Pfam" id="PF00899">
    <property type="entry name" value="ThiF"/>
    <property type="match status" value="1"/>
</dbReference>
<sequence>MYRFSRTELLIGPEGIKKLSASRIAVFGLGGVGSFAVEALARAGIGSFFLVDHDLVDITNINRQIHAFNDTIGEAKTFLMEQRIKRINPEALVTVAKEFYSPDRGDKFFTEAFDYIIDAIDYIPGKLDLIIRCLHSSTPLISAMGAANKLDATKFKVADISETSVCPLARIIRRELRKAGFNKGIKVVYSTELPVSIQNSADNNFDNKLTFKTRQVVGSISYVPPVMGLLMAGAVVGDLLNDKI</sequence>
<dbReference type="FunFam" id="3.40.50.720:FF:000141">
    <property type="entry name" value="tRNA threonylcarbamoyladenosine dehydratase"/>
    <property type="match status" value="1"/>
</dbReference>
<dbReference type="GO" id="GO:0061503">
    <property type="term" value="F:tRNA threonylcarbamoyladenosine dehydratase"/>
    <property type="evidence" value="ECO:0007669"/>
    <property type="project" value="TreeGrafter"/>
</dbReference>
<dbReference type="CDD" id="cd00755">
    <property type="entry name" value="YgdL_like"/>
    <property type="match status" value="1"/>
</dbReference>
<accession>C8VZW4</accession>
<dbReference type="KEGG" id="dae:Dtox_2278"/>
<dbReference type="eggNOG" id="COG1179">
    <property type="taxonomic scope" value="Bacteria"/>
</dbReference>
<organism evidence="2 3">
    <name type="scientific">Desulfofarcimen acetoxidans (strain ATCC 49208 / DSM 771 / KCTC 5769 / VKM B-1644 / 5575)</name>
    <name type="common">Desulfotomaculum acetoxidans</name>
    <dbReference type="NCBI Taxonomy" id="485916"/>
    <lineage>
        <taxon>Bacteria</taxon>
        <taxon>Bacillati</taxon>
        <taxon>Bacillota</taxon>
        <taxon>Clostridia</taxon>
        <taxon>Eubacteriales</taxon>
        <taxon>Peptococcaceae</taxon>
        <taxon>Desulfofarcimen</taxon>
    </lineage>
</organism>
<gene>
    <name evidence="2" type="ordered locus">Dtox_2278</name>
</gene>
<feature type="domain" description="THIF-type NAD/FAD binding fold" evidence="1">
    <location>
        <begin position="9"/>
        <end position="236"/>
    </location>
</feature>
<dbReference type="SUPFAM" id="SSF69572">
    <property type="entry name" value="Activating enzymes of the ubiquitin-like proteins"/>
    <property type="match status" value="1"/>
</dbReference>
<reference evidence="2 3" key="1">
    <citation type="journal article" date="2009" name="Stand. Genomic Sci.">
        <title>Complete genome sequence of Desulfotomaculum acetoxidans type strain (5575).</title>
        <authorList>
            <person name="Spring S."/>
            <person name="Lapidus A."/>
            <person name="Schroder M."/>
            <person name="Gleim D."/>
            <person name="Sims D."/>
            <person name="Meincke L."/>
            <person name="Glavina Del Rio T."/>
            <person name="Tice H."/>
            <person name="Copeland A."/>
            <person name="Cheng J.F."/>
            <person name="Lucas S."/>
            <person name="Chen F."/>
            <person name="Nolan M."/>
            <person name="Bruce D."/>
            <person name="Goodwin L."/>
            <person name="Pitluck S."/>
            <person name="Ivanova N."/>
            <person name="Mavromatis K."/>
            <person name="Mikhailova N."/>
            <person name="Pati A."/>
            <person name="Chen A."/>
            <person name="Palaniappan K."/>
            <person name="Land M."/>
            <person name="Hauser L."/>
            <person name="Chang Y.J."/>
            <person name="Jeffries C.D."/>
            <person name="Chain P."/>
            <person name="Saunders E."/>
            <person name="Brettin T."/>
            <person name="Detter J.C."/>
            <person name="Goker M."/>
            <person name="Bristow J."/>
            <person name="Eisen J.A."/>
            <person name="Markowitz V."/>
            <person name="Hugenholtz P."/>
            <person name="Kyrpides N.C."/>
            <person name="Klenk H.P."/>
            <person name="Han C."/>
        </authorList>
    </citation>
    <scope>NUCLEOTIDE SEQUENCE [LARGE SCALE GENOMIC DNA]</scope>
    <source>
        <strain evidence="3">ATCC 49208 / DSM 771 / VKM B-1644</strain>
    </source>
</reference>
<dbReference type="InterPro" id="IPR045886">
    <property type="entry name" value="ThiF/MoeB/HesA"/>
</dbReference>
<dbReference type="GO" id="GO:0061504">
    <property type="term" value="P:cyclic threonylcarbamoyladenosine biosynthetic process"/>
    <property type="evidence" value="ECO:0007669"/>
    <property type="project" value="TreeGrafter"/>
</dbReference>
<evidence type="ECO:0000259" key="1">
    <source>
        <dbReference type="Pfam" id="PF00899"/>
    </source>
</evidence>
<dbReference type="RefSeq" id="WP_015757793.1">
    <property type="nucleotide sequence ID" value="NC_013216.1"/>
</dbReference>
<dbReference type="EMBL" id="CP001720">
    <property type="protein sequence ID" value="ACV63092.1"/>
    <property type="molecule type" value="Genomic_DNA"/>
</dbReference>
<evidence type="ECO:0000313" key="3">
    <source>
        <dbReference type="Proteomes" id="UP000002217"/>
    </source>
</evidence>
<evidence type="ECO:0000313" key="2">
    <source>
        <dbReference type="EMBL" id="ACV63092.1"/>
    </source>
</evidence>
<dbReference type="GO" id="GO:0008641">
    <property type="term" value="F:ubiquitin-like modifier activating enzyme activity"/>
    <property type="evidence" value="ECO:0007669"/>
    <property type="project" value="InterPro"/>
</dbReference>
<dbReference type="STRING" id="485916.Dtox_2278"/>
<dbReference type="AlphaFoldDB" id="C8VZW4"/>
<dbReference type="PANTHER" id="PTHR43267:SF1">
    <property type="entry name" value="TRNA THREONYLCARBAMOYLADENOSINE DEHYDRATASE"/>
    <property type="match status" value="1"/>
</dbReference>
<dbReference type="InterPro" id="IPR000594">
    <property type="entry name" value="ThiF_NAD_FAD-bd"/>
</dbReference>
<keyword evidence="3" id="KW-1185">Reference proteome</keyword>
<dbReference type="OrthoDB" id="9804150at2"/>
<name>C8VZW4_DESAS</name>
<dbReference type="PANTHER" id="PTHR43267">
    <property type="entry name" value="TRNA THREONYLCARBAMOYLADENOSINE DEHYDRATASE"/>
    <property type="match status" value="1"/>
</dbReference>
<dbReference type="HOGENOM" id="CLU_013325_4_1_9"/>
<protein>
    <submittedName>
        <fullName evidence="2">UBA/THIF-type NAD/FAD binding protein</fullName>
    </submittedName>
</protein>
<dbReference type="Gene3D" id="3.40.50.720">
    <property type="entry name" value="NAD(P)-binding Rossmann-like Domain"/>
    <property type="match status" value="1"/>
</dbReference>